<keyword evidence="2" id="KW-1185">Reference proteome</keyword>
<name>I5AWT5_EUBC6</name>
<reference evidence="1 2" key="2">
    <citation type="submission" date="2012-02" db="EMBL/GenBank/DDBJ databases">
        <title>Improved High-Quality Draft sequence of Eubacterium cellulosolvens 6.</title>
        <authorList>
            <consortium name="US DOE Joint Genome Institute"/>
            <person name="Lucas S."/>
            <person name="Han J."/>
            <person name="Lapidus A."/>
            <person name="Cheng J.-F."/>
            <person name="Goodwin L."/>
            <person name="Pitluck S."/>
            <person name="Peters L."/>
            <person name="Mikhailova N."/>
            <person name="Gu W."/>
            <person name="Detter J.C."/>
            <person name="Han C."/>
            <person name="Tapia R."/>
            <person name="Land M."/>
            <person name="Hauser L."/>
            <person name="Kyrpides N."/>
            <person name="Ivanova N."/>
            <person name="Pagani I."/>
            <person name="Johnson E."/>
            <person name="Mukhopadhyay B."/>
            <person name="Anderson I."/>
            <person name="Woyke T."/>
        </authorList>
    </citation>
    <scope>NUCLEOTIDE SEQUENCE [LARGE SCALE GENOMIC DNA]</scope>
    <source>
        <strain evidence="1 2">6</strain>
    </source>
</reference>
<evidence type="ECO:0000313" key="1">
    <source>
        <dbReference type="EMBL" id="EIM58258.1"/>
    </source>
</evidence>
<reference evidence="1 2" key="1">
    <citation type="submission" date="2010-08" db="EMBL/GenBank/DDBJ databases">
        <authorList>
            <consortium name="US DOE Joint Genome Institute (JGI-PGF)"/>
            <person name="Lucas S."/>
            <person name="Copeland A."/>
            <person name="Lapidus A."/>
            <person name="Cheng J.-F."/>
            <person name="Bruce D."/>
            <person name="Goodwin L."/>
            <person name="Pitluck S."/>
            <person name="Land M.L."/>
            <person name="Hauser L."/>
            <person name="Chang Y.-J."/>
            <person name="Anderson I.J."/>
            <person name="Johnson E."/>
            <person name="Mulhopadhyay B."/>
            <person name="Kyrpides N."/>
            <person name="Woyke T.J."/>
        </authorList>
    </citation>
    <scope>NUCLEOTIDE SEQUENCE [LARGE SCALE GENOMIC DNA]</scope>
    <source>
        <strain evidence="1 2">6</strain>
    </source>
</reference>
<dbReference type="STRING" id="633697.EubceDRAFT1_2539"/>
<accession>I5AWT5</accession>
<protein>
    <submittedName>
        <fullName evidence="1">Uncharacterized protein</fullName>
    </submittedName>
</protein>
<dbReference type="Proteomes" id="UP000005753">
    <property type="component" value="Chromosome"/>
</dbReference>
<organism evidence="1 2">
    <name type="scientific">Eubacterium cellulosolvens (strain ATCC 43171 / JCM 9499 / 6)</name>
    <name type="common">Cillobacterium cellulosolvens</name>
    <dbReference type="NCBI Taxonomy" id="633697"/>
    <lineage>
        <taxon>Bacteria</taxon>
        <taxon>Bacillati</taxon>
        <taxon>Bacillota</taxon>
        <taxon>Clostridia</taxon>
        <taxon>Eubacteriales</taxon>
        <taxon>Eubacteriaceae</taxon>
        <taxon>Eubacterium</taxon>
    </lineage>
</organism>
<proteinExistence type="predicted"/>
<evidence type="ECO:0000313" key="2">
    <source>
        <dbReference type="Proteomes" id="UP000005753"/>
    </source>
</evidence>
<dbReference type="AlphaFoldDB" id="I5AWT5"/>
<dbReference type="EMBL" id="CM001487">
    <property type="protein sequence ID" value="EIM58258.1"/>
    <property type="molecule type" value="Genomic_DNA"/>
</dbReference>
<gene>
    <name evidence="1" type="ORF">EubceDRAFT1_2539</name>
</gene>
<sequence length="192" mass="21950">MQSILDRKCSSWYLALKRFSLKLNLRKTIDSTQMSEALLTINSEAEADEYSIPLCEDTTLYFTQTHVAEIQEILKLLTEYGEPAEEEMDADEESVGGPLLHPMRRRVIDEHITQDSIYSSHNSDNRNLQDYEESNGVATAGSVIRYKKLFANDMICDTVLQPGKYPLHKKFEGHRIGDVILFLGKEYEIIGL</sequence>
<dbReference type="HOGENOM" id="CLU_1413263_0_0_9"/>